<dbReference type="PANTHER" id="PTHR30461:SF2">
    <property type="entry name" value="SERINE RECOMBINASE PINE-RELATED"/>
    <property type="match status" value="1"/>
</dbReference>
<evidence type="ECO:0000259" key="3">
    <source>
        <dbReference type="Pfam" id="PF07508"/>
    </source>
</evidence>
<dbReference type="Pfam" id="PF13408">
    <property type="entry name" value="Zn_ribbon_recom"/>
    <property type="match status" value="1"/>
</dbReference>
<feature type="domain" description="Recombinase zinc beta ribbon" evidence="4">
    <location>
        <begin position="135"/>
        <end position="193"/>
    </location>
</feature>
<name>A0ABS8Z168_9PSEU</name>
<dbReference type="PANTHER" id="PTHR30461">
    <property type="entry name" value="DNA-INVERTASE FROM LAMBDOID PROPHAGE"/>
    <property type="match status" value="1"/>
</dbReference>
<proteinExistence type="predicted"/>
<evidence type="ECO:0000313" key="6">
    <source>
        <dbReference type="Proteomes" id="UP001521150"/>
    </source>
</evidence>
<keyword evidence="1" id="KW-0238">DNA-binding</keyword>
<dbReference type="InterPro" id="IPR025827">
    <property type="entry name" value="Zn_ribbon_recom_dom"/>
</dbReference>
<dbReference type="InterPro" id="IPR011109">
    <property type="entry name" value="DNA_bind_recombinase_dom"/>
</dbReference>
<dbReference type="Proteomes" id="UP001521150">
    <property type="component" value="Unassembled WGS sequence"/>
</dbReference>
<keyword evidence="2" id="KW-0233">DNA recombination</keyword>
<dbReference type="InterPro" id="IPR050639">
    <property type="entry name" value="SSR_resolvase"/>
</dbReference>
<evidence type="ECO:0000256" key="1">
    <source>
        <dbReference type="ARBA" id="ARBA00023125"/>
    </source>
</evidence>
<dbReference type="RefSeq" id="WP_233722722.1">
    <property type="nucleotide sequence ID" value="NZ_JAJVCN010000001.1"/>
</dbReference>
<evidence type="ECO:0000259" key="4">
    <source>
        <dbReference type="Pfam" id="PF13408"/>
    </source>
</evidence>
<dbReference type="Gene3D" id="3.90.1750.20">
    <property type="entry name" value="Putative Large Serine Recombinase, Chain B, Domain 2"/>
    <property type="match status" value="1"/>
</dbReference>
<dbReference type="InterPro" id="IPR038109">
    <property type="entry name" value="DNA_bind_recomb_sf"/>
</dbReference>
<organism evidence="5 6">
    <name type="scientific">Kibdelosporangium philippinense</name>
    <dbReference type="NCBI Taxonomy" id="211113"/>
    <lineage>
        <taxon>Bacteria</taxon>
        <taxon>Bacillati</taxon>
        <taxon>Actinomycetota</taxon>
        <taxon>Actinomycetes</taxon>
        <taxon>Pseudonocardiales</taxon>
        <taxon>Pseudonocardiaceae</taxon>
        <taxon>Kibdelosporangium</taxon>
    </lineage>
</organism>
<keyword evidence="6" id="KW-1185">Reference proteome</keyword>
<dbReference type="Pfam" id="PF07508">
    <property type="entry name" value="Recombinase"/>
    <property type="match status" value="1"/>
</dbReference>
<accession>A0ABS8Z168</accession>
<protein>
    <submittedName>
        <fullName evidence="5">Recombinase family protein</fullName>
    </submittedName>
</protein>
<reference evidence="5 6" key="1">
    <citation type="submission" date="2021-12" db="EMBL/GenBank/DDBJ databases">
        <title>Genome sequence of Kibdelosporangium philippinense ATCC 49844.</title>
        <authorList>
            <person name="Fedorov E.A."/>
            <person name="Omeragic M."/>
            <person name="Shalygina K.F."/>
            <person name="Maclea K.S."/>
        </authorList>
    </citation>
    <scope>NUCLEOTIDE SEQUENCE [LARGE SCALE GENOMIC DNA]</scope>
    <source>
        <strain evidence="5 6">ATCC 49844</strain>
    </source>
</reference>
<dbReference type="EMBL" id="JAJVCN010000001">
    <property type="protein sequence ID" value="MCE7001664.1"/>
    <property type="molecule type" value="Genomic_DNA"/>
</dbReference>
<evidence type="ECO:0000256" key="2">
    <source>
        <dbReference type="ARBA" id="ARBA00023172"/>
    </source>
</evidence>
<gene>
    <name evidence="5" type="ORF">LWC34_02230</name>
</gene>
<sequence length="361" mass="41074">MRAETVRQIALWRYHDGLGCDTIADRLNQDLVKYPPPEPPGKQRARGAWGKSSVYEILRNPKYTGYQVFNRRASRSRHGKVNDPVKWVWSPQPVHEPLIPKWMYDELNARRQANRGSRDGNDPNTHPETRRTYVLRGLVFHGCGRRMFGSHRHHSAYYSCQPRANNRGRLDKYAGHEKAAYIREDLILQAVSAFYADRVFAPDRRDLLAADLATVEDHETRRRDADRDRLQRTLADLARRQNNLMRQAQDCEPDDPFGQQLRQTYNDLDAERRATLAALADLDAAETDVPVRPTGQDAGLLDALPYLIDNLTEAPEQLLRGLLDTTHLAVRLHADGNDVTLTIRLPADDLPLIAPNGGITA</sequence>
<evidence type="ECO:0000313" key="5">
    <source>
        <dbReference type="EMBL" id="MCE7001664.1"/>
    </source>
</evidence>
<feature type="domain" description="Recombinase" evidence="3">
    <location>
        <begin position="3"/>
        <end position="113"/>
    </location>
</feature>
<comment type="caution">
    <text evidence="5">The sequence shown here is derived from an EMBL/GenBank/DDBJ whole genome shotgun (WGS) entry which is preliminary data.</text>
</comment>